<keyword evidence="1" id="KW-1133">Transmembrane helix</keyword>
<feature type="domain" description="Inner membrane protein YgaP-like transmembrane" evidence="2">
    <location>
        <begin position="1"/>
        <end position="60"/>
    </location>
</feature>
<dbReference type="OMA" id="AWWESSW"/>
<proteinExistence type="predicted"/>
<organism evidence="3 4">
    <name type="scientific">Candidatus Protochlamydia amoebophila</name>
    <dbReference type="NCBI Taxonomy" id="362787"/>
    <lineage>
        <taxon>Bacteria</taxon>
        <taxon>Pseudomonadati</taxon>
        <taxon>Chlamydiota</taxon>
        <taxon>Chlamydiia</taxon>
        <taxon>Parachlamydiales</taxon>
        <taxon>Parachlamydiaceae</taxon>
        <taxon>Candidatus Protochlamydia</taxon>
    </lineage>
</organism>
<keyword evidence="1" id="KW-0812">Transmembrane</keyword>
<name>A0A0C1H333_9BACT</name>
<protein>
    <recommendedName>
        <fullName evidence="2">Inner membrane protein YgaP-like transmembrane domain-containing protein</fullName>
    </recommendedName>
</protein>
<dbReference type="Proteomes" id="UP000031465">
    <property type="component" value="Unassembled WGS sequence"/>
</dbReference>
<sequence length="66" mass="7844">MQKNIGIVDRLVRLFLAFTFLFLAWWESSWVTLVFSLFIFYEAVASWCLFYQLIGKNTCPIDTNQK</sequence>
<feature type="transmembrane region" description="Helical" evidence="1">
    <location>
        <begin position="7"/>
        <end position="26"/>
    </location>
</feature>
<dbReference type="Pfam" id="PF11127">
    <property type="entry name" value="YgaP-like_TM"/>
    <property type="match status" value="1"/>
</dbReference>
<dbReference type="RefSeq" id="WP_011175512.1">
    <property type="nucleotide sequence ID" value="NZ_JSAN01000065.1"/>
</dbReference>
<reference evidence="3 4" key="1">
    <citation type="journal article" date="2014" name="Mol. Biol. Evol.">
        <title>Massive expansion of Ubiquitination-related gene families within the Chlamydiae.</title>
        <authorList>
            <person name="Domman D."/>
            <person name="Collingro A."/>
            <person name="Lagkouvardos I."/>
            <person name="Gehre L."/>
            <person name="Weinmaier T."/>
            <person name="Rattei T."/>
            <person name="Subtil A."/>
            <person name="Horn M."/>
        </authorList>
    </citation>
    <scope>NUCLEOTIDE SEQUENCE [LARGE SCALE GENOMIC DNA]</scope>
    <source>
        <strain evidence="3 4">EI2</strain>
    </source>
</reference>
<evidence type="ECO:0000313" key="4">
    <source>
        <dbReference type="Proteomes" id="UP000031465"/>
    </source>
</evidence>
<dbReference type="InterPro" id="IPR021309">
    <property type="entry name" value="YgaP-like_TM"/>
</dbReference>
<evidence type="ECO:0000259" key="2">
    <source>
        <dbReference type="Pfam" id="PF11127"/>
    </source>
</evidence>
<feature type="transmembrane region" description="Helical" evidence="1">
    <location>
        <begin position="32"/>
        <end position="54"/>
    </location>
</feature>
<evidence type="ECO:0000256" key="1">
    <source>
        <dbReference type="SAM" id="Phobius"/>
    </source>
</evidence>
<comment type="caution">
    <text evidence="3">The sequence shown here is derived from an EMBL/GenBank/DDBJ whole genome shotgun (WGS) entry which is preliminary data.</text>
</comment>
<dbReference type="EMBL" id="JSAN01000065">
    <property type="protein sequence ID" value="KIC71999.1"/>
    <property type="molecule type" value="Genomic_DNA"/>
</dbReference>
<dbReference type="AlphaFoldDB" id="A0A0C1H333"/>
<dbReference type="PATRIC" id="fig|362787.3.peg.1038"/>
<keyword evidence="1" id="KW-0472">Membrane</keyword>
<gene>
    <name evidence="3" type="ORF">DB44_CS00010</name>
</gene>
<evidence type="ECO:0000313" key="3">
    <source>
        <dbReference type="EMBL" id="KIC71999.1"/>
    </source>
</evidence>
<accession>A0A0C1H333</accession>